<evidence type="ECO:0000313" key="2">
    <source>
        <dbReference type="Proteomes" id="UP000295096"/>
    </source>
</evidence>
<keyword evidence="2" id="KW-1185">Reference proteome</keyword>
<reference evidence="1 2" key="1">
    <citation type="journal article" date="2016" name="J. Microbiol.">
        <title>Dankookia rubra gen. nov., sp. nov., an alphaproteobacterium isolated from sediment of a shallow stream.</title>
        <authorList>
            <person name="Kim W.H."/>
            <person name="Kim D.H."/>
            <person name="Kang K."/>
            <person name="Ahn T.Y."/>
        </authorList>
    </citation>
    <scope>NUCLEOTIDE SEQUENCE [LARGE SCALE GENOMIC DNA]</scope>
    <source>
        <strain evidence="1 2">JCM30602</strain>
    </source>
</reference>
<comment type="caution">
    <text evidence="1">The sequence shown here is derived from an EMBL/GenBank/DDBJ whole genome shotgun (WGS) entry which is preliminary data.</text>
</comment>
<evidence type="ECO:0000313" key="1">
    <source>
        <dbReference type="EMBL" id="TDH62776.1"/>
    </source>
</evidence>
<organism evidence="1 2">
    <name type="scientific">Dankookia rubra</name>
    <dbReference type="NCBI Taxonomy" id="1442381"/>
    <lineage>
        <taxon>Bacteria</taxon>
        <taxon>Pseudomonadati</taxon>
        <taxon>Pseudomonadota</taxon>
        <taxon>Alphaproteobacteria</taxon>
        <taxon>Acetobacterales</taxon>
        <taxon>Roseomonadaceae</taxon>
        <taxon>Dankookia</taxon>
    </lineage>
</organism>
<dbReference type="Proteomes" id="UP000295096">
    <property type="component" value="Unassembled WGS sequence"/>
</dbReference>
<proteinExistence type="predicted"/>
<gene>
    <name evidence="1" type="ORF">E2C06_10260</name>
</gene>
<dbReference type="AlphaFoldDB" id="A0A4R5QI53"/>
<dbReference type="OrthoDB" id="7283991at2"/>
<name>A0A4R5QI53_9PROT</name>
<accession>A0A4R5QI53</accession>
<protein>
    <submittedName>
        <fullName evidence="1">Uncharacterized protein</fullName>
    </submittedName>
</protein>
<sequence length="132" mass="13334">MSSILSETQRVAWTLDARIPLLVTADTATLAAALAAGPKAAVLAAAPAPALPEGAVTTGSFDAMQSHAAACSCCAGRSPAAAALDRLFQARVRGQCPWFDRVVALAETAEARAAIASALVEDAVTAARFRAA</sequence>
<dbReference type="EMBL" id="SMSJ01000009">
    <property type="protein sequence ID" value="TDH62776.1"/>
    <property type="molecule type" value="Genomic_DNA"/>
</dbReference>